<evidence type="ECO:0000313" key="2">
    <source>
        <dbReference type="Proteomes" id="UP000182836"/>
    </source>
</evidence>
<dbReference type="GeneID" id="42305066"/>
<dbReference type="InterPro" id="IPR020534">
    <property type="entry name" value="Uncharacterised_YqxA"/>
</dbReference>
<dbReference type="Pfam" id="PF12438">
    <property type="entry name" value="DUF3679"/>
    <property type="match status" value="1"/>
</dbReference>
<dbReference type="OrthoDB" id="2475076at2"/>
<dbReference type="AlphaFoldDB" id="A0A0K2WE83"/>
<evidence type="ECO:0000313" key="1">
    <source>
        <dbReference type="EMBL" id="SDI67839.1"/>
    </source>
</evidence>
<proteinExistence type="predicted"/>
<gene>
    <name evidence="1" type="ORF">SAMN04487909_106134</name>
</gene>
<dbReference type="RefSeq" id="WP_052520510.1">
    <property type="nucleotide sequence ID" value="NZ_BJOA01000021.1"/>
</dbReference>
<protein>
    <submittedName>
        <fullName evidence="1">Uncharacterized protein</fullName>
    </submittedName>
</protein>
<sequence length="105" mass="11690">MKLAAKFFLLVGVLFVGILCGINLAEKGIQRIEGASDQPVKGFYIKKVESGRFEVEVLGKQVVTENTLSAARTSSENWISHTGNSVRNWVVTATRNMMEWVMDKL</sequence>
<dbReference type="Proteomes" id="UP000182836">
    <property type="component" value="Unassembled WGS sequence"/>
</dbReference>
<accession>A0A0K2WE83</accession>
<dbReference type="EMBL" id="FNED01000006">
    <property type="protein sequence ID" value="SDI67839.1"/>
    <property type="molecule type" value="Genomic_DNA"/>
</dbReference>
<reference evidence="1 2" key="1">
    <citation type="submission" date="2016-10" db="EMBL/GenBank/DDBJ databases">
        <authorList>
            <person name="de Groot N.N."/>
        </authorList>
    </citation>
    <scope>NUCLEOTIDE SEQUENCE [LARGE SCALE GENOMIC DNA]</scope>
    <source>
        <strain evidence="1 2">DSM 2895</strain>
    </source>
</reference>
<organism evidence="1 2">
    <name type="scientific">Aneurinibacillus migulanus</name>
    <name type="common">Bacillus migulanus</name>
    <dbReference type="NCBI Taxonomy" id="47500"/>
    <lineage>
        <taxon>Bacteria</taxon>
        <taxon>Bacillati</taxon>
        <taxon>Bacillota</taxon>
        <taxon>Bacilli</taxon>
        <taxon>Bacillales</taxon>
        <taxon>Paenibacillaceae</taxon>
        <taxon>Aneurinibacillus group</taxon>
        <taxon>Aneurinibacillus</taxon>
    </lineage>
</organism>
<name>A0A0K2WE83_ANEMI</name>